<protein>
    <submittedName>
        <fullName evidence="1">Uncharacterized protein</fullName>
    </submittedName>
</protein>
<gene>
    <name evidence="1" type="ORF">S01H1_27039</name>
</gene>
<dbReference type="EMBL" id="BARS01016427">
    <property type="protein sequence ID" value="GAF87184.1"/>
    <property type="molecule type" value="Genomic_DNA"/>
</dbReference>
<proteinExistence type="predicted"/>
<organism evidence="1">
    <name type="scientific">marine sediment metagenome</name>
    <dbReference type="NCBI Taxonomy" id="412755"/>
    <lineage>
        <taxon>unclassified sequences</taxon>
        <taxon>metagenomes</taxon>
        <taxon>ecological metagenomes</taxon>
    </lineage>
</organism>
<sequence length="52" mass="5458">MEAYAELIIAVLGAIVASGALSTVLKSGSWWMKVIDALALNWGKARNDPGAQ</sequence>
<dbReference type="AlphaFoldDB" id="X0T1Q6"/>
<comment type="caution">
    <text evidence="1">The sequence shown here is derived from an EMBL/GenBank/DDBJ whole genome shotgun (WGS) entry which is preliminary data.</text>
</comment>
<reference evidence="1" key="1">
    <citation type="journal article" date="2014" name="Front. Microbiol.">
        <title>High frequency of phylogenetically diverse reductive dehalogenase-homologous genes in deep subseafloor sedimentary metagenomes.</title>
        <authorList>
            <person name="Kawai M."/>
            <person name="Futagami T."/>
            <person name="Toyoda A."/>
            <person name="Takaki Y."/>
            <person name="Nishi S."/>
            <person name="Hori S."/>
            <person name="Arai W."/>
            <person name="Tsubouchi T."/>
            <person name="Morono Y."/>
            <person name="Uchiyama I."/>
            <person name="Ito T."/>
            <person name="Fujiyama A."/>
            <person name="Inagaki F."/>
            <person name="Takami H."/>
        </authorList>
    </citation>
    <scope>NUCLEOTIDE SEQUENCE</scope>
    <source>
        <strain evidence="1">Expedition CK06-06</strain>
    </source>
</reference>
<accession>X0T1Q6</accession>
<evidence type="ECO:0000313" key="1">
    <source>
        <dbReference type="EMBL" id="GAF87184.1"/>
    </source>
</evidence>
<name>X0T1Q6_9ZZZZ</name>